<dbReference type="EMBL" id="FTOU01000029">
    <property type="protein sequence ID" value="SIT16735.1"/>
    <property type="molecule type" value="Genomic_DNA"/>
</dbReference>
<evidence type="ECO:0000313" key="4">
    <source>
        <dbReference type="Proteomes" id="UP001215549"/>
    </source>
</evidence>
<organism evidence="1 3">
    <name type="scientific">Paracoccus saliphilus</name>
    <dbReference type="NCBI Taxonomy" id="405559"/>
    <lineage>
        <taxon>Bacteria</taxon>
        <taxon>Pseudomonadati</taxon>
        <taxon>Pseudomonadota</taxon>
        <taxon>Alphaproteobacteria</taxon>
        <taxon>Rhodobacterales</taxon>
        <taxon>Paracoccaceae</taxon>
        <taxon>Paracoccus</taxon>
    </lineage>
</organism>
<reference evidence="1 3" key="1">
    <citation type="submission" date="2017-01" db="EMBL/GenBank/DDBJ databases">
        <authorList>
            <person name="Varghese N."/>
            <person name="Submissions S."/>
        </authorList>
    </citation>
    <scope>NUCLEOTIDE SEQUENCE [LARGE SCALE GENOMIC DNA]</scope>
    <source>
        <strain evidence="1 3">DSM 18447</strain>
    </source>
</reference>
<evidence type="ECO:0000313" key="1">
    <source>
        <dbReference type="EMBL" id="SIT16735.1"/>
    </source>
</evidence>
<reference evidence="2 4" key="2">
    <citation type="submission" date="2021-01" db="EMBL/GenBank/DDBJ databases">
        <title>Biogeographic distribution of Paracoccus.</title>
        <authorList>
            <person name="Hollensteiner J."/>
            <person name="Leineberger J."/>
            <person name="Brinkhoff T."/>
            <person name="Daniel R."/>
        </authorList>
    </citation>
    <scope>NUCLEOTIDE SEQUENCE [LARGE SCALE GENOMIC DNA]</scope>
    <source>
        <strain evidence="2 4">DSM 18447</strain>
    </source>
</reference>
<dbReference type="Proteomes" id="UP000186216">
    <property type="component" value="Unassembled WGS sequence"/>
</dbReference>
<dbReference type="Gene3D" id="3.30.1360.120">
    <property type="entry name" value="Probable tRNA modification gtpase trme, domain 1"/>
    <property type="match status" value="1"/>
</dbReference>
<dbReference type="RefSeq" id="WP_076528881.1">
    <property type="nucleotide sequence ID" value="NZ_CP067140.1"/>
</dbReference>
<sequence length="178" mass="19413">MTTQKHDFNAASVQIEELALVARFSLRIRPARRMVLAEALGVDLPVKIGDRARTGTREALCLGPDEWLIVTTPDDAGALTGAAATVYDDAPHSLCEISDREITLHISGPQVLDLLATGCPRDVEALAEGRAVRTLFDSATIVLWRDGPAEFRMDVWRSFLPHVLTLLELAQEELSAGL</sequence>
<dbReference type="SUPFAM" id="SSF103025">
    <property type="entry name" value="Folate-binding domain"/>
    <property type="match status" value="1"/>
</dbReference>
<evidence type="ECO:0000313" key="2">
    <source>
        <dbReference type="EMBL" id="WCR02080.1"/>
    </source>
</evidence>
<name>A0AA45W8G5_9RHOB</name>
<accession>A0AA45W8G5</accession>
<dbReference type="Proteomes" id="UP001215549">
    <property type="component" value="Chromosome"/>
</dbReference>
<keyword evidence="4" id="KW-1185">Reference proteome</keyword>
<protein>
    <submittedName>
        <fullName evidence="1">Sarcosine oxidase subunit gamma</fullName>
    </submittedName>
</protein>
<dbReference type="AlphaFoldDB" id="A0AA45W8G5"/>
<proteinExistence type="predicted"/>
<dbReference type="InterPro" id="IPR007375">
    <property type="entry name" value="SoxG"/>
</dbReference>
<gene>
    <name evidence="2" type="ORF">JHX88_14375</name>
    <name evidence="1" type="ORF">SAMN05421772_1298</name>
</gene>
<dbReference type="EMBL" id="CP067140">
    <property type="protein sequence ID" value="WCR02080.1"/>
    <property type="molecule type" value="Genomic_DNA"/>
</dbReference>
<dbReference type="Pfam" id="PF04268">
    <property type="entry name" value="SoxG"/>
    <property type="match status" value="1"/>
</dbReference>
<dbReference type="Gene3D" id="3.30.70.1520">
    <property type="entry name" value="Heterotetrameric sarcosine oxidase"/>
    <property type="match status" value="1"/>
</dbReference>
<dbReference type="InterPro" id="IPR027266">
    <property type="entry name" value="TrmE/GcvT-like"/>
</dbReference>
<evidence type="ECO:0000313" key="3">
    <source>
        <dbReference type="Proteomes" id="UP000186216"/>
    </source>
</evidence>